<dbReference type="KEGG" id="gtt:GUITHDRAFT_108652"/>
<evidence type="ECO:0000256" key="1">
    <source>
        <dbReference type="ARBA" id="ARBA00009817"/>
    </source>
</evidence>
<evidence type="ECO:0000313" key="5">
    <source>
        <dbReference type="Proteomes" id="UP000011087"/>
    </source>
</evidence>
<evidence type="ECO:0000313" key="3">
    <source>
        <dbReference type="EMBL" id="EKX45384.1"/>
    </source>
</evidence>
<dbReference type="HOGENOM" id="CLU_1059397_0_0_1"/>
<keyword evidence="2" id="KW-0732">Signal</keyword>
<dbReference type="InterPro" id="IPR006917">
    <property type="entry name" value="SOUL_heme-bd"/>
</dbReference>
<feature type="signal peptide" evidence="2">
    <location>
        <begin position="1"/>
        <end position="21"/>
    </location>
</feature>
<keyword evidence="5" id="KW-1185">Reference proteome</keyword>
<dbReference type="GeneID" id="17302145"/>
<reference evidence="4" key="3">
    <citation type="submission" date="2015-06" db="UniProtKB">
        <authorList>
            <consortium name="EnsemblProtists"/>
        </authorList>
    </citation>
    <scope>IDENTIFICATION</scope>
</reference>
<dbReference type="RefSeq" id="XP_005832364.1">
    <property type="nucleotide sequence ID" value="XM_005832307.1"/>
</dbReference>
<reference evidence="3 5" key="1">
    <citation type="journal article" date="2012" name="Nature">
        <title>Algal genomes reveal evolutionary mosaicism and the fate of nucleomorphs.</title>
        <authorList>
            <consortium name="DOE Joint Genome Institute"/>
            <person name="Curtis B.A."/>
            <person name="Tanifuji G."/>
            <person name="Burki F."/>
            <person name="Gruber A."/>
            <person name="Irimia M."/>
            <person name="Maruyama S."/>
            <person name="Arias M.C."/>
            <person name="Ball S.G."/>
            <person name="Gile G.H."/>
            <person name="Hirakawa Y."/>
            <person name="Hopkins J.F."/>
            <person name="Kuo A."/>
            <person name="Rensing S.A."/>
            <person name="Schmutz J."/>
            <person name="Symeonidi A."/>
            <person name="Elias M."/>
            <person name="Eveleigh R.J."/>
            <person name="Herman E.K."/>
            <person name="Klute M.J."/>
            <person name="Nakayama T."/>
            <person name="Obornik M."/>
            <person name="Reyes-Prieto A."/>
            <person name="Armbrust E.V."/>
            <person name="Aves S.J."/>
            <person name="Beiko R.G."/>
            <person name="Coutinho P."/>
            <person name="Dacks J.B."/>
            <person name="Durnford D.G."/>
            <person name="Fast N.M."/>
            <person name="Green B.R."/>
            <person name="Grisdale C.J."/>
            <person name="Hempel F."/>
            <person name="Henrissat B."/>
            <person name="Hoppner M.P."/>
            <person name="Ishida K."/>
            <person name="Kim E."/>
            <person name="Koreny L."/>
            <person name="Kroth P.G."/>
            <person name="Liu Y."/>
            <person name="Malik S.B."/>
            <person name="Maier U.G."/>
            <person name="McRose D."/>
            <person name="Mock T."/>
            <person name="Neilson J.A."/>
            <person name="Onodera N.T."/>
            <person name="Poole A.M."/>
            <person name="Pritham E.J."/>
            <person name="Richards T.A."/>
            <person name="Rocap G."/>
            <person name="Roy S.W."/>
            <person name="Sarai C."/>
            <person name="Schaack S."/>
            <person name="Shirato S."/>
            <person name="Slamovits C.H."/>
            <person name="Spencer D.F."/>
            <person name="Suzuki S."/>
            <person name="Worden A.Z."/>
            <person name="Zauner S."/>
            <person name="Barry K."/>
            <person name="Bell C."/>
            <person name="Bharti A.K."/>
            <person name="Crow J.A."/>
            <person name="Grimwood J."/>
            <person name="Kramer R."/>
            <person name="Lindquist E."/>
            <person name="Lucas S."/>
            <person name="Salamov A."/>
            <person name="McFadden G.I."/>
            <person name="Lane C.E."/>
            <person name="Keeling P.J."/>
            <person name="Gray M.W."/>
            <person name="Grigoriev I.V."/>
            <person name="Archibald J.M."/>
        </authorList>
    </citation>
    <scope>NUCLEOTIDE SEQUENCE</scope>
    <source>
        <strain evidence="3 5">CCMP2712</strain>
    </source>
</reference>
<dbReference type="PaxDb" id="55529-EKX45384"/>
<protein>
    <submittedName>
        <fullName evidence="3 4">Uncharacterized protein</fullName>
    </submittedName>
</protein>
<dbReference type="AlphaFoldDB" id="L1JB91"/>
<dbReference type="Pfam" id="PF04832">
    <property type="entry name" value="SOUL"/>
    <property type="match status" value="1"/>
</dbReference>
<dbReference type="Proteomes" id="UP000011087">
    <property type="component" value="Unassembled WGS sequence"/>
</dbReference>
<gene>
    <name evidence="3" type="ORF">GUITHDRAFT_108652</name>
</gene>
<dbReference type="EMBL" id="JH992999">
    <property type="protein sequence ID" value="EKX45384.1"/>
    <property type="molecule type" value="Genomic_DNA"/>
</dbReference>
<comment type="similarity">
    <text evidence="1">Belongs to the HEBP family.</text>
</comment>
<evidence type="ECO:0000256" key="2">
    <source>
        <dbReference type="SAM" id="SignalP"/>
    </source>
</evidence>
<evidence type="ECO:0000313" key="4">
    <source>
        <dbReference type="EnsemblProtists" id="EKX45384"/>
    </source>
</evidence>
<dbReference type="InterPro" id="IPR011256">
    <property type="entry name" value="Reg_factor_effector_dom_sf"/>
</dbReference>
<proteinExistence type="inferred from homology"/>
<dbReference type="Gene3D" id="3.20.80.10">
    <property type="entry name" value="Regulatory factor, effector binding domain"/>
    <property type="match status" value="1"/>
</dbReference>
<reference evidence="5" key="2">
    <citation type="submission" date="2012-11" db="EMBL/GenBank/DDBJ databases">
        <authorList>
            <person name="Kuo A."/>
            <person name="Curtis B.A."/>
            <person name="Tanifuji G."/>
            <person name="Burki F."/>
            <person name="Gruber A."/>
            <person name="Irimia M."/>
            <person name="Maruyama S."/>
            <person name="Arias M.C."/>
            <person name="Ball S.G."/>
            <person name="Gile G.H."/>
            <person name="Hirakawa Y."/>
            <person name="Hopkins J.F."/>
            <person name="Rensing S.A."/>
            <person name="Schmutz J."/>
            <person name="Symeonidi A."/>
            <person name="Elias M."/>
            <person name="Eveleigh R.J."/>
            <person name="Herman E.K."/>
            <person name="Klute M.J."/>
            <person name="Nakayama T."/>
            <person name="Obornik M."/>
            <person name="Reyes-Prieto A."/>
            <person name="Armbrust E.V."/>
            <person name="Aves S.J."/>
            <person name="Beiko R.G."/>
            <person name="Coutinho P."/>
            <person name="Dacks J.B."/>
            <person name="Durnford D.G."/>
            <person name="Fast N.M."/>
            <person name="Green B.R."/>
            <person name="Grisdale C."/>
            <person name="Hempe F."/>
            <person name="Henrissat B."/>
            <person name="Hoppner M.P."/>
            <person name="Ishida K.-I."/>
            <person name="Kim E."/>
            <person name="Koreny L."/>
            <person name="Kroth P.G."/>
            <person name="Liu Y."/>
            <person name="Malik S.-B."/>
            <person name="Maier U.G."/>
            <person name="McRose D."/>
            <person name="Mock T."/>
            <person name="Neilson J.A."/>
            <person name="Onodera N.T."/>
            <person name="Poole A.M."/>
            <person name="Pritham E.J."/>
            <person name="Richards T.A."/>
            <person name="Rocap G."/>
            <person name="Roy S.W."/>
            <person name="Sarai C."/>
            <person name="Schaack S."/>
            <person name="Shirato S."/>
            <person name="Slamovits C.H."/>
            <person name="Spencer D.F."/>
            <person name="Suzuki S."/>
            <person name="Worden A.Z."/>
            <person name="Zauner S."/>
            <person name="Barry K."/>
            <person name="Bell C."/>
            <person name="Bharti A.K."/>
            <person name="Crow J.A."/>
            <person name="Grimwood J."/>
            <person name="Kramer R."/>
            <person name="Lindquist E."/>
            <person name="Lucas S."/>
            <person name="Salamov A."/>
            <person name="McFadden G.I."/>
            <person name="Lane C.E."/>
            <person name="Keeling P.J."/>
            <person name="Gray M.W."/>
            <person name="Grigoriev I.V."/>
            <person name="Archibald J.M."/>
        </authorList>
    </citation>
    <scope>NUCLEOTIDE SEQUENCE</scope>
    <source>
        <strain evidence="5">CCMP2712</strain>
    </source>
</reference>
<organism evidence="3">
    <name type="scientific">Guillardia theta (strain CCMP2712)</name>
    <name type="common">Cryptophyte</name>
    <dbReference type="NCBI Taxonomy" id="905079"/>
    <lineage>
        <taxon>Eukaryota</taxon>
        <taxon>Cryptophyceae</taxon>
        <taxon>Pyrenomonadales</taxon>
        <taxon>Geminigeraceae</taxon>
        <taxon>Guillardia</taxon>
    </lineage>
</organism>
<accession>L1JB91</accession>
<dbReference type="OrthoDB" id="6424451at2759"/>
<sequence length="263" mass="29645">MQHQALLASLALMCLASPVDAFLPLSALPHVRGMQGTRATTCQPKLRMSGKVEEQVKVDLASYGKEEFLRQMTSSRTPAPTKKSLIEALRRMRESSEDQYMTFLKELLVEIDGVQDVKFAMTRWPIPLPSYRTKLGCLNRMITKMNEESQSTRERSLAVILRQLMDKGAWFLELEAIERSGKEATMEEMLSRTPEGLETPAYDVLASRSSWEVRQYEEFTVCSTNMSPAEGFRGFNALANYIFGGNQFPPVFATPSTTTLSHV</sequence>
<dbReference type="EnsemblProtists" id="EKX45384">
    <property type="protein sequence ID" value="EKX45384"/>
    <property type="gene ID" value="GUITHDRAFT_108652"/>
</dbReference>
<name>L1JB91_GUITC</name>
<feature type="chain" id="PRO_5008771127" evidence="2">
    <location>
        <begin position="22"/>
        <end position="263"/>
    </location>
</feature>
<dbReference type="SUPFAM" id="SSF55136">
    <property type="entry name" value="Probable bacterial effector-binding domain"/>
    <property type="match status" value="1"/>
</dbReference>